<evidence type="ECO:0000313" key="1">
    <source>
        <dbReference type="EMBL" id="KAF6809660.1"/>
    </source>
</evidence>
<dbReference type="AlphaFoldDB" id="A0A8H6MVE0"/>
<keyword evidence="2" id="KW-1185">Reference proteome</keyword>
<protein>
    <submittedName>
        <fullName evidence="1">Chlorogenic acid esterase</fullName>
    </submittedName>
</protein>
<name>A0A8H6MVE0_9PEZI</name>
<proteinExistence type="predicted"/>
<dbReference type="Proteomes" id="UP000639643">
    <property type="component" value="Unassembled WGS sequence"/>
</dbReference>
<reference evidence="1" key="1">
    <citation type="journal article" date="2020" name="Phytopathology">
        <title>Genome Sequence Resources of Colletotrichum truncatum, C. plurivorum, C. musicola, and C. sojae: Four Species Pathogenic to Soybean (Glycine max).</title>
        <authorList>
            <person name="Rogerio F."/>
            <person name="Boufleur T.R."/>
            <person name="Ciampi-Guillardi M."/>
            <person name="Sukno S.A."/>
            <person name="Thon M.R."/>
            <person name="Massola Junior N.S."/>
            <person name="Baroncelli R."/>
        </authorList>
    </citation>
    <scope>NUCLEOTIDE SEQUENCE</scope>
    <source>
        <strain evidence="1">LFN0074</strain>
    </source>
</reference>
<dbReference type="OrthoDB" id="408631at2759"/>
<comment type="caution">
    <text evidence="1">The sequence shown here is derived from an EMBL/GenBank/DDBJ whole genome shotgun (WGS) entry which is preliminary data.</text>
</comment>
<evidence type="ECO:0000313" key="2">
    <source>
        <dbReference type="Proteomes" id="UP000639643"/>
    </source>
</evidence>
<accession>A0A8H6MVE0</accession>
<sequence length="41" mass="4421">INWPAYTAEGRLVRTYGENNVTVGQRALASIEQGCADLGLL</sequence>
<gene>
    <name evidence="1" type="ORF">CMUS01_13634</name>
</gene>
<feature type="non-terminal residue" evidence="1">
    <location>
        <position position="1"/>
    </location>
</feature>
<dbReference type="EMBL" id="WIGM01000882">
    <property type="protein sequence ID" value="KAF6809660.1"/>
    <property type="molecule type" value="Genomic_DNA"/>
</dbReference>
<organism evidence="1 2">
    <name type="scientific">Colletotrichum musicola</name>
    <dbReference type="NCBI Taxonomy" id="2175873"/>
    <lineage>
        <taxon>Eukaryota</taxon>
        <taxon>Fungi</taxon>
        <taxon>Dikarya</taxon>
        <taxon>Ascomycota</taxon>
        <taxon>Pezizomycotina</taxon>
        <taxon>Sordariomycetes</taxon>
        <taxon>Hypocreomycetidae</taxon>
        <taxon>Glomerellales</taxon>
        <taxon>Glomerellaceae</taxon>
        <taxon>Colletotrichum</taxon>
        <taxon>Colletotrichum orchidearum species complex</taxon>
    </lineage>
</organism>